<dbReference type="PANTHER" id="PTHR16156">
    <property type="entry name" value="AFTIPHILIN A-RELATED"/>
    <property type="match status" value="1"/>
</dbReference>
<dbReference type="Proteomes" id="UP000265000">
    <property type="component" value="Unplaced"/>
</dbReference>
<organism evidence="3 4">
    <name type="scientific">Fundulus heteroclitus</name>
    <name type="common">Killifish</name>
    <name type="synonym">Mummichog</name>
    <dbReference type="NCBI Taxonomy" id="8078"/>
    <lineage>
        <taxon>Eukaryota</taxon>
        <taxon>Metazoa</taxon>
        <taxon>Chordata</taxon>
        <taxon>Craniata</taxon>
        <taxon>Vertebrata</taxon>
        <taxon>Euteleostomi</taxon>
        <taxon>Actinopterygii</taxon>
        <taxon>Neopterygii</taxon>
        <taxon>Teleostei</taxon>
        <taxon>Neoteleostei</taxon>
        <taxon>Acanthomorphata</taxon>
        <taxon>Ovalentaria</taxon>
        <taxon>Atherinomorphae</taxon>
        <taxon>Cyprinodontiformes</taxon>
        <taxon>Fundulidae</taxon>
        <taxon>Fundulus</taxon>
    </lineage>
</organism>
<evidence type="ECO:0000256" key="1">
    <source>
        <dbReference type="SAM" id="MobiDB-lite"/>
    </source>
</evidence>
<dbReference type="Ensembl" id="ENSFHET00000000183.1">
    <property type="protein sequence ID" value="ENSFHEP00000009621.1"/>
    <property type="gene ID" value="ENSFHEG00000010863.1"/>
</dbReference>
<evidence type="ECO:0000313" key="4">
    <source>
        <dbReference type="Proteomes" id="UP000265000"/>
    </source>
</evidence>
<dbReference type="InterPro" id="IPR046359">
    <property type="entry name" value="Aftin-like"/>
</dbReference>
<keyword evidence="2" id="KW-0732">Signal</keyword>
<evidence type="ECO:0000313" key="3">
    <source>
        <dbReference type="Ensembl" id="ENSFHEP00000009621.1"/>
    </source>
</evidence>
<feature type="region of interest" description="Disordered" evidence="1">
    <location>
        <begin position="78"/>
        <end position="100"/>
    </location>
</feature>
<reference evidence="3" key="2">
    <citation type="submission" date="2025-09" db="UniProtKB">
        <authorList>
            <consortium name="Ensembl"/>
        </authorList>
    </citation>
    <scope>IDENTIFICATION</scope>
</reference>
<sequence>NPASVLIPLQFLLLLTVCSSFNLDYFGCEDESRPSSRASSPPPGVDRELYELITCKLEAGTDPRSQTGDALNRLMCAAERTSTSTRKRPAQEEPSAEAGRMISELPDLSFMQARVLMFPSFLAPKGHPAPTPPL</sequence>
<feature type="chain" id="PRO_5018695258" evidence="2">
    <location>
        <begin position="21"/>
        <end position="134"/>
    </location>
</feature>
<dbReference type="STRING" id="8078.ENSFHEP00000009621"/>
<dbReference type="AlphaFoldDB" id="A0A3Q2PAJ4"/>
<protein>
    <submittedName>
        <fullName evidence="3">Uncharacterized protein</fullName>
    </submittedName>
</protein>
<dbReference type="GeneTree" id="ENSGT00940000154186"/>
<proteinExistence type="predicted"/>
<name>A0A3Q2PAJ4_FUNHE</name>
<feature type="signal peptide" evidence="2">
    <location>
        <begin position="1"/>
        <end position="20"/>
    </location>
</feature>
<keyword evidence="4" id="KW-1185">Reference proteome</keyword>
<dbReference type="GO" id="GO:0030121">
    <property type="term" value="C:AP-1 adaptor complex"/>
    <property type="evidence" value="ECO:0007669"/>
    <property type="project" value="TreeGrafter"/>
</dbReference>
<reference evidence="3" key="1">
    <citation type="submission" date="2025-08" db="UniProtKB">
        <authorList>
            <consortium name="Ensembl"/>
        </authorList>
    </citation>
    <scope>IDENTIFICATION</scope>
</reference>
<dbReference type="GO" id="GO:0032588">
    <property type="term" value="C:trans-Golgi network membrane"/>
    <property type="evidence" value="ECO:0007669"/>
    <property type="project" value="InterPro"/>
</dbReference>
<dbReference type="GO" id="GO:0030276">
    <property type="term" value="F:clathrin binding"/>
    <property type="evidence" value="ECO:0007669"/>
    <property type="project" value="InterPro"/>
</dbReference>
<dbReference type="PANTHER" id="PTHR16156:SF10">
    <property type="entry name" value="AFTIPHILIN-RELATED"/>
    <property type="match status" value="1"/>
</dbReference>
<accession>A0A3Q2PAJ4</accession>
<evidence type="ECO:0000256" key="2">
    <source>
        <dbReference type="SAM" id="SignalP"/>
    </source>
</evidence>